<comment type="caution">
    <text evidence="2">The sequence shown here is derived from an EMBL/GenBank/DDBJ whole genome shotgun (WGS) entry which is preliminary data.</text>
</comment>
<dbReference type="AlphaFoldDB" id="A0A4Z2EL97"/>
<organism evidence="2 3">
    <name type="scientific">Liparis tanakae</name>
    <name type="common">Tanaka's snailfish</name>
    <dbReference type="NCBI Taxonomy" id="230148"/>
    <lineage>
        <taxon>Eukaryota</taxon>
        <taxon>Metazoa</taxon>
        <taxon>Chordata</taxon>
        <taxon>Craniata</taxon>
        <taxon>Vertebrata</taxon>
        <taxon>Euteleostomi</taxon>
        <taxon>Actinopterygii</taxon>
        <taxon>Neopterygii</taxon>
        <taxon>Teleostei</taxon>
        <taxon>Neoteleostei</taxon>
        <taxon>Acanthomorphata</taxon>
        <taxon>Eupercaria</taxon>
        <taxon>Perciformes</taxon>
        <taxon>Cottioidei</taxon>
        <taxon>Cottales</taxon>
        <taxon>Liparidae</taxon>
        <taxon>Liparis</taxon>
    </lineage>
</organism>
<sequence length="435" mass="47102">MLRRESEKSPKEVRECRKHGTDPAAELNKTLVVGRHLLSRRPPLTPVPAGGTAAEPPLAGLRPRAVLIVVVVVPRRLRTTHHHPPFPQVLRRPRRRRLVLGAPAARPPRRVDRPVSLTRLRAGLGRAPPAARRRLAGHQQLFVGQQVRAAGFGVGVPPRPGGGLAGFPRAALPRDERVHVGEGAPAGAVGLGEGVVLWGGAVPPARGWAHVVFWLGPRRRGLQVGVVGPIGAARTGGAAPIADVPQQSRRRRPPAQREAALTINGAPASGASGPSSSSSSSSSYHGRNPLLLQHEAHLLELQVFPDDLQLPLLQLLQLQQRPRRCHSRDTRFPFCRSSSRKQQRSRSSWLSSCSFWFTSWCCWSLRFTSRIRLPCSTMALLFPASALRSRRTSSSLPHFSSSSSVILETSSAGPSALLESSCAPFSIFLSRALSL</sequence>
<keyword evidence="3" id="KW-1185">Reference proteome</keyword>
<dbReference type="EMBL" id="SRLO01005372">
    <property type="protein sequence ID" value="TNN29666.1"/>
    <property type="molecule type" value="Genomic_DNA"/>
</dbReference>
<reference evidence="2 3" key="1">
    <citation type="submission" date="2019-03" db="EMBL/GenBank/DDBJ databases">
        <title>First draft genome of Liparis tanakae, snailfish: a comprehensive survey of snailfish specific genes.</title>
        <authorList>
            <person name="Kim W."/>
            <person name="Song I."/>
            <person name="Jeong J.-H."/>
            <person name="Kim D."/>
            <person name="Kim S."/>
            <person name="Ryu S."/>
            <person name="Song J.Y."/>
            <person name="Lee S.K."/>
        </authorList>
    </citation>
    <scope>NUCLEOTIDE SEQUENCE [LARGE SCALE GENOMIC DNA]</scope>
    <source>
        <tissue evidence="2">Muscle</tissue>
    </source>
</reference>
<evidence type="ECO:0000313" key="2">
    <source>
        <dbReference type="EMBL" id="TNN29666.1"/>
    </source>
</evidence>
<dbReference type="Proteomes" id="UP000314294">
    <property type="component" value="Unassembled WGS sequence"/>
</dbReference>
<name>A0A4Z2EL97_9TELE</name>
<accession>A0A4Z2EL97</accession>
<feature type="region of interest" description="Disordered" evidence="1">
    <location>
        <begin position="235"/>
        <end position="284"/>
    </location>
</feature>
<evidence type="ECO:0000256" key="1">
    <source>
        <dbReference type="SAM" id="MobiDB-lite"/>
    </source>
</evidence>
<proteinExistence type="predicted"/>
<feature type="region of interest" description="Disordered" evidence="1">
    <location>
        <begin position="1"/>
        <end position="21"/>
    </location>
</feature>
<gene>
    <name evidence="2" type="ORF">EYF80_060184</name>
</gene>
<evidence type="ECO:0000313" key="3">
    <source>
        <dbReference type="Proteomes" id="UP000314294"/>
    </source>
</evidence>
<protein>
    <submittedName>
        <fullName evidence="2">Uncharacterized protein</fullName>
    </submittedName>
</protein>
<feature type="compositionally biased region" description="Low complexity" evidence="1">
    <location>
        <begin position="256"/>
        <end position="283"/>
    </location>
</feature>